<protein>
    <submittedName>
        <fullName evidence="3">BNR repeat domain protein</fullName>
    </submittedName>
</protein>
<dbReference type="RefSeq" id="WP_053232755.1">
    <property type="nucleotide sequence ID" value="NZ_CP011125.1"/>
</dbReference>
<gene>
    <name evidence="3" type="ORF">DB32_002675</name>
</gene>
<reference evidence="3 4" key="1">
    <citation type="submission" date="2015-03" db="EMBL/GenBank/DDBJ databases">
        <title>Genome assembly of Sandaracinus amylolyticus DSM 53668.</title>
        <authorList>
            <person name="Sharma G."/>
            <person name="Subramanian S."/>
        </authorList>
    </citation>
    <scope>NUCLEOTIDE SEQUENCE [LARGE SCALE GENOMIC DNA]</scope>
    <source>
        <strain evidence="3 4">DSM 53668</strain>
    </source>
</reference>
<dbReference type="AlphaFoldDB" id="A0A0F6YI51"/>
<name>A0A0F6YI51_9BACT</name>
<dbReference type="OrthoDB" id="68195at2"/>
<sequence length="627" mass="64048">MRARLALLCAAIALVACTSEDDDATRVVVTIDADETMRAQVASLRLRVDPDSQGGEATFDQTLAARSFDWPARTTVVPREGDASRTYLVEAIALDPSGAPLVIARAISGFVPGETRELRIELTAACLGVECAAEATCAAGQCVDARIAAASLPRFGQTGMDAGVDDAGTDPDGGVDACTPAATYADEDGDGFGDPATLETSCTVPDGRVTRAGDCDDTCDTCRPEGVEVCDGERDEDCDGTADEGCACTTGASRACPGASDVGECVAGTQRCVEGTWSVCGDRVDPLPETCDGGDEDCDGRVDEGLQRACEGACGTGTETCRAGEWQGCTVRAPRAETCNGMDDDCDGSTDEGVQSTFYRDADADTYGAATQTALGCRAPAGYVTRAGDCDDTCRTCRPGGRETCDGRLDEDCNGTVDQGCACTAGATRACPGGVDTGECSAGTQTCTGGTWGTCTGAVEPAAETCNARDDDCDARVDEGVQRACGPMTEVGVCRRGTQACSAGAWGTCSGAVSAGTESCNALDDDCDGTTDEGVRTTFYADADDDGYGVTSSAIQACMRPSGYATQGGDCDDARDDVRPGATETCDGIDQDCDERVDDGITCMPDAGARDAGTSTGVMDAGVPDDE</sequence>
<organism evidence="3 4">
    <name type="scientific">Sandaracinus amylolyticus</name>
    <dbReference type="NCBI Taxonomy" id="927083"/>
    <lineage>
        <taxon>Bacteria</taxon>
        <taxon>Pseudomonadati</taxon>
        <taxon>Myxococcota</taxon>
        <taxon>Polyangia</taxon>
        <taxon>Polyangiales</taxon>
        <taxon>Sandaracinaceae</taxon>
        <taxon>Sandaracinus</taxon>
    </lineage>
</organism>
<evidence type="ECO:0000256" key="1">
    <source>
        <dbReference type="SAM" id="MobiDB-lite"/>
    </source>
</evidence>
<keyword evidence="2" id="KW-0732">Signal</keyword>
<feature type="region of interest" description="Disordered" evidence="1">
    <location>
        <begin position="604"/>
        <end position="627"/>
    </location>
</feature>
<dbReference type="EMBL" id="CP011125">
    <property type="protein sequence ID" value="AKF05526.1"/>
    <property type="molecule type" value="Genomic_DNA"/>
</dbReference>
<dbReference type="PROSITE" id="PS51257">
    <property type="entry name" value="PROKAR_LIPOPROTEIN"/>
    <property type="match status" value="1"/>
</dbReference>
<dbReference type="KEGG" id="samy:DB32_002675"/>
<feature type="signal peptide" evidence="2">
    <location>
        <begin position="1"/>
        <end position="18"/>
    </location>
</feature>
<accession>A0A0F6YI51</accession>
<keyword evidence="4" id="KW-1185">Reference proteome</keyword>
<evidence type="ECO:0000256" key="2">
    <source>
        <dbReference type="SAM" id="SignalP"/>
    </source>
</evidence>
<evidence type="ECO:0000313" key="3">
    <source>
        <dbReference type="EMBL" id="AKF05526.1"/>
    </source>
</evidence>
<feature type="chain" id="PRO_5002512300" evidence="2">
    <location>
        <begin position="19"/>
        <end position="627"/>
    </location>
</feature>
<dbReference type="STRING" id="927083.DB32_002675"/>
<dbReference type="Proteomes" id="UP000034883">
    <property type="component" value="Chromosome"/>
</dbReference>
<proteinExistence type="predicted"/>
<dbReference type="InterPro" id="IPR021655">
    <property type="entry name" value="Put_metal-bd"/>
</dbReference>
<dbReference type="Pfam" id="PF11617">
    <property type="entry name" value="Cu-binding_MopE"/>
    <property type="match status" value="7"/>
</dbReference>
<evidence type="ECO:0000313" key="4">
    <source>
        <dbReference type="Proteomes" id="UP000034883"/>
    </source>
</evidence>